<evidence type="ECO:0000313" key="11">
    <source>
        <dbReference type="Proteomes" id="UP000824130"/>
    </source>
</evidence>
<evidence type="ECO:0000313" key="10">
    <source>
        <dbReference type="EMBL" id="HIU96647.1"/>
    </source>
</evidence>
<dbReference type="PANTHER" id="PTHR43654">
    <property type="entry name" value="GLUTAMATE 5-KINASE"/>
    <property type="match status" value="1"/>
</dbReference>
<keyword evidence="6 8" id="KW-0418">Kinase</keyword>
<comment type="catalytic activity">
    <reaction evidence="8">
        <text>L-glutamate + ATP = L-glutamyl 5-phosphate + ADP</text>
        <dbReference type="Rhea" id="RHEA:14877"/>
        <dbReference type="ChEBI" id="CHEBI:29985"/>
        <dbReference type="ChEBI" id="CHEBI:30616"/>
        <dbReference type="ChEBI" id="CHEBI:58274"/>
        <dbReference type="ChEBI" id="CHEBI:456216"/>
        <dbReference type="EC" id="2.7.2.11"/>
    </reaction>
</comment>
<dbReference type="CDD" id="cd04242">
    <property type="entry name" value="AAK_G5K_ProB"/>
    <property type="match status" value="1"/>
</dbReference>
<keyword evidence="4 8" id="KW-0808">Transferase</keyword>
<feature type="binding site" evidence="8">
    <location>
        <position position="17"/>
    </location>
    <ligand>
        <name>ATP</name>
        <dbReference type="ChEBI" id="CHEBI:30616"/>
    </ligand>
</feature>
<comment type="similarity">
    <text evidence="8">Belongs to the glutamate 5-kinase family.</text>
</comment>
<gene>
    <name evidence="8 10" type="primary">proB</name>
    <name evidence="10" type="ORF">IAD25_08100</name>
</gene>
<feature type="binding site" evidence="8">
    <location>
        <position position="156"/>
    </location>
    <ligand>
        <name>substrate</name>
    </ligand>
</feature>
<dbReference type="Proteomes" id="UP000824130">
    <property type="component" value="Unassembled WGS sequence"/>
</dbReference>
<evidence type="ECO:0000256" key="2">
    <source>
        <dbReference type="ARBA" id="ARBA00022605"/>
    </source>
</evidence>
<evidence type="ECO:0000256" key="6">
    <source>
        <dbReference type="ARBA" id="ARBA00022777"/>
    </source>
</evidence>
<feature type="domain" description="Aspartate/glutamate/uridylate kinase" evidence="9">
    <location>
        <begin position="13"/>
        <end position="242"/>
    </location>
</feature>
<name>A0A9D1N7L6_9FIRM</name>
<dbReference type="InterPro" id="IPR019797">
    <property type="entry name" value="Glutamate_5-kinase_CS"/>
</dbReference>
<dbReference type="SUPFAM" id="SSF53633">
    <property type="entry name" value="Carbamate kinase-like"/>
    <property type="match status" value="1"/>
</dbReference>
<dbReference type="PANTHER" id="PTHR43654:SF1">
    <property type="entry name" value="ISOPENTENYL PHOSPHATE KINASE"/>
    <property type="match status" value="1"/>
</dbReference>
<evidence type="ECO:0000256" key="7">
    <source>
        <dbReference type="ARBA" id="ARBA00022840"/>
    </source>
</evidence>
<feature type="binding site" evidence="8">
    <location>
        <position position="144"/>
    </location>
    <ligand>
        <name>substrate</name>
    </ligand>
</feature>
<dbReference type="GO" id="GO:0005829">
    <property type="term" value="C:cytosol"/>
    <property type="evidence" value="ECO:0007669"/>
    <property type="project" value="TreeGrafter"/>
</dbReference>
<feature type="binding site" evidence="8">
    <location>
        <position position="57"/>
    </location>
    <ligand>
        <name>substrate</name>
    </ligand>
</feature>
<dbReference type="InterPro" id="IPR001048">
    <property type="entry name" value="Asp/Glu/Uridylate_kinase"/>
</dbReference>
<comment type="pathway">
    <text evidence="8">Amino-acid biosynthesis; L-proline biosynthesis; L-glutamate 5-semialdehyde from L-glutamate: step 1/2.</text>
</comment>
<dbReference type="GO" id="GO:0055129">
    <property type="term" value="P:L-proline biosynthetic process"/>
    <property type="evidence" value="ECO:0007669"/>
    <property type="project" value="UniProtKB-UniRule"/>
</dbReference>
<dbReference type="GO" id="GO:0004349">
    <property type="term" value="F:glutamate 5-kinase activity"/>
    <property type="evidence" value="ECO:0007669"/>
    <property type="project" value="UniProtKB-UniRule"/>
</dbReference>
<evidence type="ECO:0000256" key="4">
    <source>
        <dbReference type="ARBA" id="ARBA00022679"/>
    </source>
</evidence>
<accession>A0A9D1N7L6</accession>
<keyword evidence="3 8" id="KW-0641">Proline biosynthesis</keyword>
<evidence type="ECO:0000259" key="9">
    <source>
        <dbReference type="Pfam" id="PF00696"/>
    </source>
</evidence>
<evidence type="ECO:0000256" key="3">
    <source>
        <dbReference type="ARBA" id="ARBA00022650"/>
    </source>
</evidence>
<comment type="function">
    <text evidence="8">Catalyzes the transfer of a phosphate group to glutamate to form L-glutamate 5-phosphate.</text>
</comment>
<dbReference type="InterPro" id="IPR005715">
    <property type="entry name" value="Glu_5kinase/COase_Synthase"/>
</dbReference>
<dbReference type="InterPro" id="IPR036393">
    <property type="entry name" value="AceGlu_kinase-like_sf"/>
</dbReference>
<dbReference type="PRINTS" id="PR00474">
    <property type="entry name" value="GLU5KINASE"/>
</dbReference>
<organism evidence="10 11">
    <name type="scientific">Candidatus Allocopromorpha excrementipullorum</name>
    <dbReference type="NCBI Taxonomy" id="2840743"/>
    <lineage>
        <taxon>Bacteria</taxon>
        <taxon>Bacillati</taxon>
        <taxon>Bacillota</taxon>
        <taxon>Clostridia</taxon>
        <taxon>Eubacteriales</taxon>
        <taxon>Eubacteriaceae</taxon>
        <taxon>Eubacteriaceae incertae sedis</taxon>
        <taxon>Candidatus Allocopromorpha</taxon>
    </lineage>
</organism>
<proteinExistence type="inferred from homology"/>
<keyword evidence="1 8" id="KW-0963">Cytoplasm</keyword>
<dbReference type="EMBL" id="DVOB01000170">
    <property type="protein sequence ID" value="HIU96647.1"/>
    <property type="molecule type" value="Genomic_DNA"/>
</dbReference>
<feature type="binding site" evidence="8">
    <location>
        <begin position="176"/>
        <end position="177"/>
    </location>
    <ligand>
        <name>ATP</name>
        <dbReference type="ChEBI" id="CHEBI:30616"/>
    </ligand>
</feature>
<dbReference type="InterPro" id="IPR011529">
    <property type="entry name" value="Glu_5kinase"/>
</dbReference>
<dbReference type="GO" id="GO:0005524">
    <property type="term" value="F:ATP binding"/>
    <property type="evidence" value="ECO:0007669"/>
    <property type="project" value="UniProtKB-KW"/>
</dbReference>
<dbReference type="AlphaFoldDB" id="A0A9D1N7L6"/>
<dbReference type="Pfam" id="PF00696">
    <property type="entry name" value="AA_kinase"/>
    <property type="match status" value="1"/>
</dbReference>
<evidence type="ECO:0000256" key="1">
    <source>
        <dbReference type="ARBA" id="ARBA00022490"/>
    </source>
</evidence>
<keyword evidence="5 8" id="KW-0547">Nucleotide-binding</keyword>
<dbReference type="Gene3D" id="3.40.1160.10">
    <property type="entry name" value="Acetylglutamate kinase-like"/>
    <property type="match status" value="1"/>
</dbReference>
<dbReference type="InterPro" id="IPR001057">
    <property type="entry name" value="Glu/AcGlu_kinase"/>
</dbReference>
<keyword evidence="7 8" id="KW-0067">ATP-binding</keyword>
<keyword evidence="2 8" id="KW-0028">Amino-acid biosynthesis</keyword>
<feature type="binding site" evidence="8">
    <location>
        <begin position="218"/>
        <end position="224"/>
    </location>
    <ligand>
        <name>ATP</name>
        <dbReference type="ChEBI" id="CHEBI:30616"/>
    </ligand>
</feature>
<evidence type="ECO:0000256" key="8">
    <source>
        <dbReference type="HAMAP-Rule" id="MF_00456"/>
    </source>
</evidence>
<reference evidence="10" key="2">
    <citation type="journal article" date="2021" name="PeerJ">
        <title>Extensive microbial diversity within the chicken gut microbiome revealed by metagenomics and culture.</title>
        <authorList>
            <person name="Gilroy R."/>
            <person name="Ravi A."/>
            <person name="Getino M."/>
            <person name="Pursley I."/>
            <person name="Horton D.L."/>
            <person name="Alikhan N.F."/>
            <person name="Baker D."/>
            <person name="Gharbi K."/>
            <person name="Hall N."/>
            <person name="Watson M."/>
            <person name="Adriaenssens E.M."/>
            <person name="Foster-Nyarko E."/>
            <person name="Jarju S."/>
            <person name="Secka A."/>
            <person name="Antonio M."/>
            <person name="Oren A."/>
            <person name="Chaudhuri R.R."/>
            <person name="La Ragione R."/>
            <person name="Hildebrand F."/>
            <person name="Pallen M.J."/>
        </authorList>
    </citation>
    <scope>NUCLEOTIDE SEQUENCE</scope>
    <source>
        <strain evidence="10">ChiSjej4B22-8349</strain>
    </source>
</reference>
<comment type="subcellular location">
    <subcellularLocation>
        <location evidence="8">Cytoplasm</location>
    </subcellularLocation>
</comment>
<dbReference type="PIRSF" id="PIRSF000729">
    <property type="entry name" value="GK"/>
    <property type="match status" value="1"/>
</dbReference>
<dbReference type="InterPro" id="IPR041739">
    <property type="entry name" value="G5K_ProB"/>
</dbReference>
<evidence type="ECO:0000256" key="5">
    <source>
        <dbReference type="ARBA" id="ARBA00022741"/>
    </source>
</evidence>
<dbReference type="EC" id="2.7.2.11" evidence="8"/>
<dbReference type="FunFam" id="3.40.1160.10:FF:000018">
    <property type="entry name" value="Glutamate 5-kinase"/>
    <property type="match status" value="1"/>
</dbReference>
<comment type="caution">
    <text evidence="10">The sequence shown here is derived from an EMBL/GenBank/DDBJ whole genome shotgun (WGS) entry which is preliminary data.</text>
</comment>
<protein>
    <recommendedName>
        <fullName evidence="8">Glutamate 5-kinase</fullName>
        <ecNumber evidence="8">2.7.2.11</ecNumber>
    </recommendedName>
    <alternativeName>
        <fullName evidence="8">Gamma-glutamyl kinase</fullName>
        <shortName evidence="8">GK</shortName>
    </alternativeName>
</protein>
<dbReference type="HAMAP" id="MF_00456">
    <property type="entry name" value="ProB"/>
    <property type="match status" value="1"/>
</dbReference>
<dbReference type="NCBIfam" id="TIGR01027">
    <property type="entry name" value="proB"/>
    <property type="match status" value="1"/>
</dbReference>
<dbReference type="PROSITE" id="PS00902">
    <property type="entry name" value="GLUTAMATE_5_KINASE"/>
    <property type="match status" value="1"/>
</dbReference>
<sequence length="268" mass="29134">MEQLKDCILGSRKIVIKIGSNVLSDSNGTVNRKVTHNIVEQVNLLLSMGKQVILVSSGAGICGVGAINKWSRRGDMNYKQALCAIGQVELMMAYKEYFGDYGVHVAQMLLTRDDFNDHHRTLNIRNTMFTLIDEGVVPIINENDTVCVEEIKIGDNDTLAASTAILWNADLLIILSDIDGVFDKDPKANDDARLIDTVESAEELVSSISIGEKSSFGTGGIETKIESAAKVNRFGIPMILLNGANENIIRDCIDGKGKGTLFLGKTGK</sequence>
<reference evidence="10" key="1">
    <citation type="submission" date="2020-10" db="EMBL/GenBank/DDBJ databases">
        <authorList>
            <person name="Gilroy R."/>
        </authorList>
    </citation>
    <scope>NUCLEOTIDE SEQUENCE</scope>
    <source>
        <strain evidence="10">ChiSjej4B22-8349</strain>
    </source>
</reference>